<keyword evidence="3" id="KW-1185">Reference proteome</keyword>
<evidence type="ECO:0000313" key="2">
    <source>
        <dbReference type="EMBL" id="AXI76376.1"/>
    </source>
</evidence>
<gene>
    <name evidence="2" type="ORF">C7M71_001660</name>
</gene>
<dbReference type="InterPro" id="IPR029010">
    <property type="entry name" value="ThuA-like"/>
</dbReference>
<protein>
    <submittedName>
        <fullName evidence="2">ThuA domain-containing protein</fullName>
    </submittedName>
</protein>
<sequence>MPASDALSAVLVFTRTTDYRHDSIPAGVAALRELGDAHGFAVEASEDPAVFTDAALAGRSAVVFLSTSGEVLDPAGREALRRYLASGGGFMGVHSASCTEEDWPWFGGLLGARFARHPEPQPAVVTVEDRTHPATAHLPHQWRWSDEWYDFRTNPRPDVHVLASVDESGYRGGGMGADHPLVWCHPHGGGRAFYTALGHAAEAYADPDFRRHLLGGLTWAAGADAR</sequence>
<organism evidence="2 3">
    <name type="scientific">Peterkaempfera bronchialis</name>
    <dbReference type="NCBI Taxonomy" id="2126346"/>
    <lineage>
        <taxon>Bacteria</taxon>
        <taxon>Bacillati</taxon>
        <taxon>Actinomycetota</taxon>
        <taxon>Actinomycetes</taxon>
        <taxon>Kitasatosporales</taxon>
        <taxon>Streptomycetaceae</taxon>
        <taxon>Peterkaempfera</taxon>
    </lineage>
</organism>
<dbReference type="PANTHER" id="PTHR40469:SF2">
    <property type="entry name" value="GALACTOSE-BINDING DOMAIN-LIKE SUPERFAMILY PROTEIN"/>
    <property type="match status" value="1"/>
</dbReference>
<dbReference type="KEGG" id="stri:C7M71_001660"/>
<reference evidence="3" key="1">
    <citation type="submission" date="2018-07" db="EMBL/GenBank/DDBJ databases">
        <title>Streptacidiphilus bronchialis DSM 106435 chromosome.</title>
        <authorList>
            <person name="Batra D."/>
            <person name="Gulvik C.A."/>
        </authorList>
    </citation>
    <scope>NUCLEOTIDE SEQUENCE [LARGE SCALE GENOMIC DNA]</scope>
    <source>
        <strain evidence="3">DSM 106435</strain>
    </source>
</reference>
<dbReference type="RefSeq" id="WP_111490143.1">
    <property type="nucleotide sequence ID" value="NZ_CP031264.1"/>
</dbReference>
<dbReference type="EMBL" id="CP031264">
    <property type="protein sequence ID" value="AXI76376.1"/>
    <property type="molecule type" value="Genomic_DNA"/>
</dbReference>
<dbReference type="Gene3D" id="3.40.50.880">
    <property type="match status" value="1"/>
</dbReference>
<evidence type="ECO:0000259" key="1">
    <source>
        <dbReference type="Pfam" id="PF06283"/>
    </source>
</evidence>
<evidence type="ECO:0000313" key="3">
    <source>
        <dbReference type="Proteomes" id="UP000249340"/>
    </source>
</evidence>
<accession>A0A345SRM1</accession>
<dbReference type="SUPFAM" id="SSF52317">
    <property type="entry name" value="Class I glutamine amidotransferase-like"/>
    <property type="match status" value="1"/>
</dbReference>
<dbReference type="InterPro" id="IPR029062">
    <property type="entry name" value="Class_I_gatase-like"/>
</dbReference>
<dbReference type="PANTHER" id="PTHR40469">
    <property type="entry name" value="SECRETED GLYCOSYL HYDROLASE"/>
    <property type="match status" value="1"/>
</dbReference>
<dbReference type="Proteomes" id="UP000249340">
    <property type="component" value="Chromosome"/>
</dbReference>
<dbReference type="Pfam" id="PF06283">
    <property type="entry name" value="ThuA"/>
    <property type="match status" value="1"/>
</dbReference>
<proteinExistence type="predicted"/>
<dbReference type="AlphaFoldDB" id="A0A345SRM1"/>
<name>A0A345SRM1_9ACTN</name>
<dbReference type="OrthoDB" id="9816308at2"/>
<feature type="domain" description="ThuA-like" evidence="1">
    <location>
        <begin position="10"/>
        <end position="220"/>
    </location>
</feature>